<organism evidence="3 4">
    <name type="scientific">Naegleria fowleri</name>
    <name type="common">Brain eating amoeba</name>
    <dbReference type="NCBI Taxonomy" id="5763"/>
    <lineage>
        <taxon>Eukaryota</taxon>
        <taxon>Discoba</taxon>
        <taxon>Heterolobosea</taxon>
        <taxon>Tetramitia</taxon>
        <taxon>Eutetramitia</taxon>
        <taxon>Vahlkampfiidae</taxon>
        <taxon>Naegleria</taxon>
    </lineage>
</organism>
<dbReference type="PANTHER" id="PTHR11571">
    <property type="entry name" value="GLUTATHIONE S-TRANSFERASE"/>
    <property type="match status" value="1"/>
</dbReference>
<name>A0A6A5C0U3_NAEFO</name>
<evidence type="ECO:0008006" key="5">
    <source>
        <dbReference type="Google" id="ProtNLM"/>
    </source>
</evidence>
<dbReference type="GO" id="GO:0004364">
    <property type="term" value="F:glutathione transferase activity"/>
    <property type="evidence" value="ECO:0007669"/>
    <property type="project" value="TreeGrafter"/>
</dbReference>
<dbReference type="VEuPathDB" id="AmoebaDB:NfTy_027550"/>
<dbReference type="SUPFAM" id="SSF47616">
    <property type="entry name" value="GST C-terminal domain-like"/>
    <property type="match status" value="1"/>
</dbReference>
<dbReference type="OrthoDB" id="414243at2759"/>
<dbReference type="VEuPathDB" id="AmoebaDB:FDP41_013626"/>
<dbReference type="SUPFAM" id="SSF52833">
    <property type="entry name" value="Thioredoxin-like"/>
    <property type="match status" value="1"/>
</dbReference>
<dbReference type="PROSITE" id="PS50405">
    <property type="entry name" value="GST_CTER"/>
    <property type="match status" value="1"/>
</dbReference>
<dbReference type="InterPro" id="IPR050213">
    <property type="entry name" value="GST_superfamily"/>
</dbReference>
<dbReference type="Pfam" id="PF02798">
    <property type="entry name" value="GST_N"/>
    <property type="match status" value="1"/>
</dbReference>
<dbReference type="GO" id="GO:0006749">
    <property type="term" value="P:glutathione metabolic process"/>
    <property type="evidence" value="ECO:0007669"/>
    <property type="project" value="TreeGrafter"/>
</dbReference>
<proteinExistence type="predicted"/>
<dbReference type="EMBL" id="VFQX01000019">
    <property type="protein sequence ID" value="KAF0980412.1"/>
    <property type="molecule type" value="Genomic_DNA"/>
</dbReference>
<sequence>MVYEIRYFPNPGRADILLLIAETGGVPYKFVGVNRETEWPQLKPSTRYSQLPSLKINDNFTLYQTVAIARFLAKEGGLYPSDPFQALQTEEYINALEEVFNHLLRVLFFTPEDKKEEATKYFTEVTLKNVFGALNSALEKNGGYLTGTLSWADLDFFEIAAFVEGRGKIDVMTVAPQLPKLRENILSHERAKAFLVSERNFKNKK</sequence>
<evidence type="ECO:0000259" key="2">
    <source>
        <dbReference type="PROSITE" id="PS50405"/>
    </source>
</evidence>
<dbReference type="RefSeq" id="XP_044565125.1">
    <property type="nucleotide sequence ID" value="XM_044704277.1"/>
</dbReference>
<dbReference type="Proteomes" id="UP000444721">
    <property type="component" value="Unassembled WGS sequence"/>
</dbReference>
<reference evidence="3 4" key="1">
    <citation type="journal article" date="2019" name="Sci. Rep.">
        <title>Nanopore sequencing improves the draft genome of the human pathogenic amoeba Naegleria fowleri.</title>
        <authorList>
            <person name="Liechti N."/>
            <person name="Schurch N."/>
            <person name="Bruggmann R."/>
            <person name="Wittwer M."/>
        </authorList>
    </citation>
    <scope>NUCLEOTIDE SEQUENCE [LARGE SCALE GENOMIC DNA]</scope>
    <source>
        <strain evidence="3 4">ATCC 30894</strain>
    </source>
</reference>
<dbReference type="OMA" id="VYFNVMG"/>
<gene>
    <name evidence="3" type="ORF">FDP41_013626</name>
</gene>
<dbReference type="FunFam" id="1.20.1050.10:FF:000030">
    <property type="entry name" value="Glutathione S-transferase S1"/>
    <property type="match status" value="1"/>
</dbReference>
<evidence type="ECO:0000313" key="4">
    <source>
        <dbReference type="Proteomes" id="UP000444721"/>
    </source>
</evidence>
<dbReference type="GeneID" id="68120841"/>
<dbReference type="VEuPathDB" id="AmoebaDB:NF0020600"/>
<dbReference type="InterPro" id="IPR004046">
    <property type="entry name" value="GST_C"/>
</dbReference>
<dbReference type="InterPro" id="IPR036249">
    <property type="entry name" value="Thioredoxin-like_sf"/>
</dbReference>
<keyword evidence="4" id="KW-1185">Reference proteome</keyword>
<dbReference type="InterPro" id="IPR010987">
    <property type="entry name" value="Glutathione-S-Trfase_C-like"/>
</dbReference>
<dbReference type="Pfam" id="PF14497">
    <property type="entry name" value="GST_C_3"/>
    <property type="match status" value="1"/>
</dbReference>
<evidence type="ECO:0000313" key="3">
    <source>
        <dbReference type="EMBL" id="KAF0980412.1"/>
    </source>
</evidence>
<dbReference type="Gene3D" id="1.20.1050.10">
    <property type="match status" value="1"/>
</dbReference>
<protein>
    <recommendedName>
        <fullName evidence="5">Glutathione S-transferase</fullName>
    </recommendedName>
</protein>
<comment type="caution">
    <text evidence="3">The sequence shown here is derived from an EMBL/GenBank/DDBJ whole genome shotgun (WGS) entry which is preliminary data.</text>
</comment>
<dbReference type="SFLD" id="SFLDS00019">
    <property type="entry name" value="Glutathione_Transferase_(cytos"/>
    <property type="match status" value="1"/>
</dbReference>
<dbReference type="InterPro" id="IPR004045">
    <property type="entry name" value="Glutathione_S-Trfase_N"/>
</dbReference>
<dbReference type="PROSITE" id="PS50404">
    <property type="entry name" value="GST_NTER"/>
    <property type="match status" value="1"/>
</dbReference>
<dbReference type="InterPro" id="IPR036282">
    <property type="entry name" value="Glutathione-S-Trfase_C_sf"/>
</dbReference>
<feature type="domain" description="GST C-terminal" evidence="2">
    <location>
        <begin position="82"/>
        <end position="205"/>
    </location>
</feature>
<accession>A0A6A5C0U3</accession>
<feature type="domain" description="GST N-terminal" evidence="1">
    <location>
        <begin position="1"/>
        <end position="80"/>
    </location>
</feature>
<evidence type="ECO:0000259" key="1">
    <source>
        <dbReference type="PROSITE" id="PS50404"/>
    </source>
</evidence>
<dbReference type="InterPro" id="IPR040079">
    <property type="entry name" value="Glutathione_S-Trfase"/>
</dbReference>
<dbReference type="Gene3D" id="3.40.30.10">
    <property type="entry name" value="Glutaredoxin"/>
    <property type="match status" value="1"/>
</dbReference>
<dbReference type="AlphaFoldDB" id="A0A6A5C0U3"/>